<proteinExistence type="predicted"/>
<dbReference type="EMBL" id="VJMJ01000173">
    <property type="protein sequence ID" value="KAF0728766.1"/>
    <property type="molecule type" value="Genomic_DNA"/>
</dbReference>
<accession>A0A6G0WN40</accession>
<keyword evidence="2" id="KW-1185">Reference proteome</keyword>
<protein>
    <submittedName>
        <fullName evidence="1">Uncharacterized protein</fullName>
    </submittedName>
</protein>
<dbReference type="AlphaFoldDB" id="A0A6G0WN40"/>
<evidence type="ECO:0000313" key="2">
    <source>
        <dbReference type="Proteomes" id="UP000481153"/>
    </source>
</evidence>
<reference evidence="1 2" key="1">
    <citation type="submission" date="2019-07" db="EMBL/GenBank/DDBJ databases">
        <title>Genomics analysis of Aphanomyces spp. identifies a new class of oomycete effector associated with host adaptation.</title>
        <authorList>
            <person name="Gaulin E."/>
        </authorList>
    </citation>
    <scope>NUCLEOTIDE SEQUENCE [LARGE SCALE GENOMIC DNA]</scope>
    <source>
        <strain evidence="1 2">ATCC 201684</strain>
    </source>
</reference>
<sequence length="88" mass="9726">MVDAKVAVAVGSVVSSVALAFGVVDGGDKFNILTISDIDFDSTVTDPRFNQWFINNLRCSQAGFHALVKLLLRYMTHYSFRSLKHSSE</sequence>
<gene>
    <name evidence="1" type="ORF">Ae201684_013509</name>
</gene>
<comment type="caution">
    <text evidence="1">The sequence shown here is derived from an EMBL/GenBank/DDBJ whole genome shotgun (WGS) entry which is preliminary data.</text>
</comment>
<dbReference type="Proteomes" id="UP000481153">
    <property type="component" value="Unassembled WGS sequence"/>
</dbReference>
<evidence type="ECO:0000313" key="1">
    <source>
        <dbReference type="EMBL" id="KAF0728766.1"/>
    </source>
</evidence>
<name>A0A6G0WN40_9STRA</name>
<organism evidence="1 2">
    <name type="scientific">Aphanomyces euteiches</name>
    <dbReference type="NCBI Taxonomy" id="100861"/>
    <lineage>
        <taxon>Eukaryota</taxon>
        <taxon>Sar</taxon>
        <taxon>Stramenopiles</taxon>
        <taxon>Oomycota</taxon>
        <taxon>Saprolegniomycetes</taxon>
        <taxon>Saprolegniales</taxon>
        <taxon>Verrucalvaceae</taxon>
        <taxon>Aphanomyces</taxon>
    </lineage>
</organism>